<organism evidence="1">
    <name type="scientific">Anguilla anguilla</name>
    <name type="common">European freshwater eel</name>
    <name type="synonym">Muraena anguilla</name>
    <dbReference type="NCBI Taxonomy" id="7936"/>
    <lineage>
        <taxon>Eukaryota</taxon>
        <taxon>Metazoa</taxon>
        <taxon>Chordata</taxon>
        <taxon>Craniata</taxon>
        <taxon>Vertebrata</taxon>
        <taxon>Euteleostomi</taxon>
        <taxon>Actinopterygii</taxon>
        <taxon>Neopterygii</taxon>
        <taxon>Teleostei</taxon>
        <taxon>Anguilliformes</taxon>
        <taxon>Anguillidae</taxon>
        <taxon>Anguilla</taxon>
    </lineage>
</organism>
<dbReference type="AlphaFoldDB" id="A0A0E9TF20"/>
<name>A0A0E9TF20_ANGAN</name>
<evidence type="ECO:0000313" key="1">
    <source>
        <dbReference type="EMBL" id="JAH52244.1"/>
    </source>
</evidence>
<proteinExistence type="predicted"/>
<dbReference type="EMBL" id="GBXM01056333">
    <property type="protein sequence ID" value="JAH52244.1"/>
    <property type="molecule type" value="Transcribed_RNA"/>
</dbReference>
<reference evidence="1" key="2">
    <citation type="journal article" date="2015" name="Fish Shellfish Immunol.">
        <title>Early steps in the European eel (Anguilla anguilla)-Vibrio vulnificus interaction in the gills: Role of the RtxA13 toxin.</title>
        <authorList>
            <person name="Callol A."/>
            <person name="Pajuelo D."/>
            <person name="Ebbesson L."/>
            <person name="Teles M."/>
            <person name="MacKenzie S."/>
            <person name="Amaro C."/>
        </authorList>
    </citation>
    <scope>NUCLEOTIDE SEQUENCE</scope>
</reference>
<protein>
    <submittedName>
        <fullName evidence="1">Uncharacterized protein</fullName>
    </submittedName>
</protein>
<sequence length="44" mass="5005">MNSSPKTTVLNNRGKYKKTESLNIQTAFHSYENVFSHFSTVSLP</sequence>
<reference evidence="1" key="1">
    <citation type="submission" date="2014-11" db="EMBL/GenBank/DDBJ databases">
        <authorList>
            <person name="Amaro Gonzalez C."/>
        </authorList>
    </citation>
    <scope>NUCLEOTIDE SEQUENCE</scope>
</reference>
<accession>A0A0E9TF20</accession>